<protein>
    <recommendedName>
        <fullName evidence="2">histidine kinase</fullName>
        <ecNumber evidence="2">2.7.13.3</ecNumber>
    </recommendedName>
</protein>
<dbReference type="EC" id="2.7.13.3" evidence="2"/>
<keyword evidence="6" id="KW-1133">Transmembrane helix</keyword>
<dbReference type="eggNOG" id="COG2205">
    <property type="taxonomic scope" value="Bacteria"/>
</dbReference>
<evidence type="ECO:0000256" key="3">
    <source>
        <dbReference type="ARBA" id="ARBA00022553"/>
    </source>
</evidence>
<dbReference type="RefSeq" id="WP_012744626.1">
    <property type="nucleotide sequence ID" value="NC_012785.1"/>
</dbReference>
<dbReference type="InterPro" id="IPR036890">
    <property type="entry name" value="HATPase_C_sf"/>
</dbReference>
<dbReference type="HOGENOM" id="CLU_487275_0_0_0"/>
<dbReference type="InterPro" id="IPR004358">
    <property type="entry name" value="Sig_transdc_His_kin-like_C"/>
</dbReference>
<dbReference type="InterPro" id="IPR036097">
    <property type="entry name" value="HisK_dim/P_sf"/>
</dbReference>
<evidence type="ECO:0000256" key="4">
    <source>
        <dbReference type="ARBA" id="ARBA00022679"/>
    </source>
</evidence>
<dbReference type="GO" id="GO:0009927">
    <property type="term" value="F:histidine phosphotransfer kinase activity"/>
    <property type="evidence" value="ECO:0007669"/>
    <property type="project" value="TreeGrafter"/>
</dbReference>
<keyword evidence="6" id="KW-0812">Transmembrane</keyword>
<reference evidence="8 9" key="1">
    <citation type="submission" date="2009-06" db="EMBL/GenBank/DDBJ databases">
        <title>Complete sequence of Thermotogales bacterium TBF 19.5.1.</title>
        <authorList>
            <consortium name="US DOE Joint Genome Institute"/>
            <person name="Lucas S."/>
            <person name="Copeland A."/>
            <person name="Lapidus A."/>
            <person name="Glavina del Rio T."/>
            <person name="Tice H."/>
            <person name="Bruce D."/>
            <person name="Goodwin L."/>
            <person name="Pitluck S."/>
            <person name="Chertkov O."/>
            <person name="Brettin T."/>
            <person name="Detter J.C."/>
            <person name="Han C."/>
            <person name="Schmutz J."/>
            <person name="Larimer F."/>
            <person name="Land M."/>
            <person name="Hauser L."/>
            <person name="Kyrpides N."/>
            <person name="Ovchinnikova G."/>
            <person name="Noll K."/>
        </authorList>
    </citation>
    <scope>NUCLEOTIDE SEQUENCE [LARGE SCALE GENOMIC DNA]</scope>
    <source>
        <strain evidence="9">ATCC BAA-1733 / DSM 21960 / TBF 19.5.1</strain>
    </source>
</reference>
<evidence type="ECO:0000256" key="1">
    <source>
        <dbReference type="ARBA" id="ARBA00000085"/>
    </source>
</evidence>
<dbReference type="STRING" id="521045.Kole_0110"/>
<dbReference type="InterPro" id="IPR005467">
    <property type="entry name" value="His_kinase_dom"/>
</dbReference>
<keyword evidence="6" id="KW-0472">Membrane</keyword>
<evidence type="ECO:0000259" key="7">
    <source>
        <dbReference type="PROSITE" id="PS50109"/>
    </source>
</evidence>
<accession>C5CHY3</accession>
<keyword evidence="9" id="KW-1185">Reference proteome</keyword>
<dbReference type="CDD" id="cd16922">
    <property type="entry name" value="HATPase_EvgS-ArcB-TorS-like"/>
    <property type="match status" value="1"/>
</dbReference>
<dbReference type="PROSITE" id="PS50109">
    <property type="entry name" value="HIS_KIN"/>
    <property type="match status" value="1"/>
</dbReference>
<gene>
    <name evidence="8" type="ordered locus">Kole_0110</name>
</gene>
<dbReference type="Pfam" id="PF02518">
    <property type="entry name" value="HATPase_c"/>
    <property type="match status" value="1"/>
</dbReference>
<dbReference type="SUPFAM" id="SSF55874">
    <property type="entry name" value="ATPase domain of HSP90 chaperone/DNA topoisomerase II/histidine kinase"/>
    <property type="match status" value="1"/>
</dbReference>
<dbReference type="SUPFAM" id="SSF47384">
    <property type="entry name" value="Homodimeric domain of signal transducing histidine kinase"/>
    <property type="match status" value="1"/>
</dbReference>
<dbReference type="Pfam" id="PF00512">
    <property type="entry name" value="HisKA"/>
    <property type="match status" value="1"/>
</dbReference>
<evidence type="ECO:0000313" key="8">
    <source>
        <dbReference type="EMBL" id="ACR78838.1"/>
    </source>
</evidence>
<evidence type="ECO:0000313" key="9">
    <source>
        <dbReference type="Proteomes" id="UP000002382"/>
    </source>
</evidence>
<dbReference type="Proteomes" id="UP000002382">
    <property type="component" value="Chromosome"/>
</dbReference>
<dbReference type="GO" id="GO:0000155">
    <property type="term" value="F:phosphorelay sensor kinase activity"/>
    <property type="evidence" value="ECO:0007669"/>
    <property type="project" value="InterPro"/>
</dbReference>
<comment type="catalytic activity">
    <reaction evidence="1">
        <text>ATP + protein L-histidine = ADP + protein N-phospho-L-histidine.</text>
        <dbReference type="EC" id="2.7.13.3"/>
    </reaction>
</comment>
<name>C5CHY3_KOSOT</name>
<dbReference type="KEGG" id="kol:Kole_0110"/>
<dbReference type="OrthoDB" id="112712at2"/>
<evidence type="ECO:0000256" key="6">
    <source>
        <dbReference type="SAM" id="Phobius"/>
    </source>
</evidence>
<sequence length="559" mass="63093">MNKLMNVFRMSLFVSLLIIFLAVTFGIYLPMKNELTKELNEKFSNNAKLSKKAIDNFLKRCIQGAESLSSRTMIRKMIVEYLSGNITFKELQKYTAPKYLDGANVLQNLKRATRIVSGNIIASVGSLDNLDIGKAISCEDVSETTLDIEFENQFIVVNVCSPIRENTTHNFVFMTSSRGRNGENATVIGHDLVSFDMTKLLDEINTGNIVYEIYIATNSKYISLKGKIFDVLKDDTLSSDGKTTRYTMKLRDTDAFLVASVPNNIIYTRIKKISLTIFIVIAAAFLIVVLLIHFTILTNARKMIKTIEQDNIKIKELERLKSEFLATMSHELRTPLNSITGFVSMILQGISGEINEEQRKQLSMVHSSSIHLLNLINDILDISKIEAGRMSFSKERFNIKDVISEVVQNVSLLISKKEVKLITEIPDEIPEIYSDKRRVFQILLNLVSNAIKFTEKGEVRIKCEVDGNKLKISVSDTGKGIKEEDMETLFEAFRQISGSARRRYQGAGLGLYLSKKLVTLLGGEIWVESEYGKGSTFTFTLPLKSVEENNHEEKSTGDR</sequence>
<dbReference type="PRINTS" id="PR00344">
    <property type="entry name" value="BCTRLSENSOR"/>
</dbReference>
<dbReference type="PANTHER" id="PTHR43047">
    <property type="entry name" value="TWO-COMPONENT HISTIDINE PROTEIN KINASE"/>
    <property type="match status" value="1"/>
</dbReference>
<feature type="transmembrane region" description="Helical" evidence="6">
    <location>
        <begin position="273"/>
        <end position="297"/>
    </location>
</feature>
<dbReference type="InterPro" id="IPR003661">
    <property type="entry name" value="HisK_dim/P_dom"/>
</dbReference>
<reference evidence="8 9" key="2">
    <citation type="journal article" date="2011" name="J. Bacteriol.">
        <title>Genome Sequence of Kosmotoga olearia Strain TBF 19.5.1, a Thermophilic Bacterium with a Wide Growth Temperature Range, Isolated from the Troll B Oil Platform in the North Sea.</title>
        <authorList>
            <person name="Swithers K.S."/>
            <person name="Dipippo J.L."/>
            <person name="Bruce D.C."/>
            <person name="Detter C."/>
            <person name="Tapia R."/>
            <person name="Han S."/>
            <person name="Goodwin L.A."/>
            <person name="Han J."/>
            <person name="Woyke T."/>
            <person name="Pitluck S."/>
            <person name="Pennacchio L."/>
            <person name="Nolan M."/>
            <person name="Mikhailova N."/>
            <person name="Land M.L."/>
            <person name="Nesbo C.L."/>
            <person name="Gogarten J.P."/>
            <person name="Noll K.M."/>
        </authorList>
    </citation>
    <scope>NUCLEOTIDE SEQUENCE [LARGE SCALE GENOMIC DNA]</scope>
    <source>
        <strain evidence="9">ATCC BAA-1733 / DSM 21960 / TBF 19.5.1</strain>
    </source>
</reference>
<feature type="domain" description="Histidine kinase" evidence="7">
    <location>
        <begin position="327"/>
        <end position="545"/>
    </location>
</feature>
<dbReference type="FunFam" id="3.30.565.10:FF:000010">
    <property type="entry name" value="Sensor histidine kinase RcsC"/>
    <property type="match status" value="1"/>
</dbReference>
<proteinExistence type="predicted"/>
<keyword evidence="3" id="KW-0597">Phosphoprotein</keyword>
<keyword evidence="5 8" id="KW-0418">Kinase</keyword>
<dbReference type="AlphaFoldDB" id="C5CHY3"/>
<evidence type="ECO:0000256" key="2">
    <source>
        <dbReference type="ARBA" id="ARBA00012438"/>
    </source>
</evidence>
<dbReference type="Gene3D" id="3.30.565.10">
    <property type="entry name" value="Histidine kinase-like ATPase, C-terminal domain"/>
    <property type="match status" value="1"/>
</dbReference>
<dbReference type="SMART" id="SM00387">
    <property type="entry name" value="HATPase_c"/>
    <property type="match status" value="1"/>
</dbReference>
<organism evidence="8 9">
    <name type="scientific">Kosmotoga olearia (strain ATCC BAA-1733 / DSM 21960 / TBF 19.5.1)</name>
    <dbReference type="NCBI Taxonomy" id="521045"/>
    <lineage>
        <taxon>Bacteria</taxon>
        <taxon>Thermotogati</taxon>
        <taxon>Thermotogota</taxon>
        <taxon>Thermotogae</taxon>
        <taxon>Kosmotogales</taxon>
        <taxon>Kosmotogaceae</taxon>
        <taxon>Kosmotoga</taxon>
    </lineage>
</organism>
<dbReference type="GO" id="GO:0005886">
    <property type="term" value="C:plasma membrane"/>
    <property type="evidence" value="ECO:0007669"/>
    <property type="project" value="TreeGrafter"/>
</dbReference>
<dbReference type="CDD" id="cd00082">
    <property type="entry name" value="HisKA"/>
    <property type="match status" value="1"/>
</dbReference>
<dbReference type="EMBL" id="CP001634">
    <property type="protein sequence ID" value="ACR78838.1"/>
    <property type="molecule type" value="Genomic_DNA"/>
</dbReference>
<dbReference type="InterPro" id="IPR003594">
    <property type="entry name" value="HATPase_dom"/>
</dbReference>
<evidence type="ECO:0000256" key="5">
    <source>
        <dbReference type="ARBA" id="ARBA00022777"/>
    </source>
</evidence>
<dbReference type="Gene3D" id="1.10.287.130">
    <property type="match status" value="1"/>
</dbReference>
<dbReference type="PANTHER" id="PTHR43047:SF72">
    <property type="entry name" value="OSMOSENSING HISTIDINE PROTEIN KINASE SLN1"/>
    <property type="match status" value="1"/>
</dbReference>
<dbReference type="SMART" id="SM00388">
    <property type="entry name" value="HisKA"/>
    <property type="match status" value="1"/>
</dbReference>
<keyword evidence="4" id="KW-0808">Transferase</keyword>